<proteinExistence type="predicted"/>
<comment type="caution">
    <text evidence="1">The sequence shown here is derived from an EMBL/GenBank/DDBJ whole genome shotgun (WGS) entry which is preliminary data.</text>
</comment>
<dbReference type="EMBL" id="JABAGD010000056">
    <property type="protein sequence ID" value="NMF07326.1"/>
    <property type="molecule type" value="Genomic_DNA"/>
</dbReference>
<gene>
    <name evidence="1" type="ORF">HF849_21795</name>
</gene>
<accession>A0A7X9SSQ6</accession>
<evidence type="ECO:0000313" key="1">
    <source>
        <dbReference type="EMBL" id="NMF07326.1"/>
    </source>
</evidence>
<dbReference type="Proteomes" id="UP000587880">
    <property type="component" value="Unassembled WGS sequence"/>
</dbReference>
<organism evidence="1 2">
    <name type="scientific">Clostridium beijerinckii</name>
    <name type="common">Clostridium MP</name>
    <dbReference type="NCBI Taxonomy" id="1520"/>
    <lineage>
        <taxon>Bacteria</taxon>
        <taxon>Bacillati</taxon>
        <taxon>Bacillota</taxon>
        <taxon>Clostridia</taxon>
        <taxon>Eubacteriales</taxon>
        <taxon>Clostridiaceae</taxon>
        <taxon>Clostridium</taxon>
    </lineage>
</organism>
<reference evidence="1 2" key="1">
    <citation type="submission" date="2020-04" db="EMBL/GenBank/DDBJ databases">
        <authorList>
            <person name="Hitch T.C.A."/>
            <person name="Wylensek D."/>
            <person name="Clavel T."/>
        </authorList>
    </citation>
    <scope>NUCLEOTIDE SEQUENCE [LARGE SCALE GENOMIC DNA]</scope>
    <source>
        <strain evidence="1 2">WB01_NA02</strain>
    </source>
</reference>
<name>A0A7X9SSQ6_CLOBE</name>
<dbReference type="AlphaFoldDB" id="A0A7X9SSQ6"/>
<dbReference type="RefSeq" id="WP_168983144.1">
    <property type="nucleotide sequence ID" value="NZ_JABAGD010000056.1"/>
</dbReference>
<sequence length="140" mass="16196">MCNFGIYVNDKFEGDNIKSSIEFLQGRGNFNTQDEAMNYGFRIKVSRECLEDTKALRYISNLMKNQNVDVSININEISVEFKITYENHVHINTISELNSCVEANINSVTRALNVFEIHEYEVISLFYIGNKPLEIENILM</sequence>
<evidence type="ECO:0000313" key="2">
    <source>
        <dbReference type="Proteomes" id="UP000587880"/>
    </source>
</evidence>
<protein>
    <submittedName>
        <fullName evidence="1">Uncharacterized protein</fullName>
    </submittedName>
</protein>